<accession>M6JTW9</accession>
<reference evidence="1 2" key="1">
    <citation type="submission" date="2013-01" db="EMBL/GenBank/DDBJ databases">
        <authorList>
            <person name="Harkins D.M."/>
            <person name="Durkin A.S."/>
            <person name="Brinkac L.M."/>
            <person name="Haft D.H."/>
            <person name="Selengut J.D."/>
            <person name="Sanka R."/>
            <person name="DePew J."/>
            <person name="Purushe J."/>
            <person name="Hartskeerl R.A."/>
            <person name="Ahmed A."/>
            <person name="van der Linden H."/>
            <person name="Goris M.G.A."/>
            <person name="Vinetz J.M."/>
            <person name="Sutton G.G."/>
            <person name="Nierman W.C."/>
            <person name="Fouts D.E."/>
        </authorList>
    </citation>
    <scope>NUCLEOTIDE SEQUENCE [LARGE SCALE GENOMIC DNA]</scope>
    <source>
        <strain evidence="1 2">MAVJ 401</strain>
    </source>
</reference>
<gene>
    <name evidence="1" type="ORF">LEP1GSC063_3430</name>
</gene>
<evidence type="ECO:0000313" key="1">
    <source>
        <dbReference type="EMBL" id="EMN23043.1"/>
    </source>
</evidence>
<dbReference type="EMBL" id="AHMU02000018">
    <property type="protein sequence ID" value="EMN23043.1"/>
    <property type="molecule type" value="Genomic_DNA"/>
</dbReference>
<proteinExistence type="predicted"/>
<dbReference type="Proteomes" id="UP000012106">
    <property type="component" value="Unassembled WGS sequence"/>
</dbReference>
<name>M6JTW9_9LEPT</name>
<protein>
    <submittedName>
        <fullName evidence="1">Uncharacterized protein</fullName>
    </submittedName>
</protein>
<comment type="caution">
    <text evidence="1">The sequence shown here is derived from an EMBL/GenBank/DDBJ whole genome shotgun (WGS) entry which is preliminary data.</text>
</comment>
<sequence length="51" mass="5866">MICTSEKPGTILNFAESFLSERSFLDKSTLEICHEIEWQLASSFIFPSFSF</sequence>
<evidence type="ECO:0000313" key="2">
    <source>
        <dbReference type="Proteomes" id="UP000012106"/>
    </source>
</evidence>
<organism evidence="1 2">
    <name type="scientific">Leptospira santarosai serovar Arenal str. MAVJ 401</name>
    <dbReference type="NCBI Taxonomy" id="1049976"/>
    <lineage>
        <taxon>Bacteria</taxon>
        <taxon>Pseudomonadati</taxon>
        <taxon>Spirochaetota</taxon>
        <taxon>Spirochaetia</taxon>
        <taxon>Leptospirales</taxon>
        <taxon>Leptospiraceae</taxon>
        <taxon>Leptospira</taxon>
    </lineage>
</organism>
<dbReference type="AlphaFoldDB" id="M6JTW9"/>